<feature type="transmembrane region" description="Helical" evidence="6">
    <location>
        <begin position="125"/>
        <end position="145"/>
    </location>
</feature>
<gene>
    <name evidence="8" type="ORF">GCM10017786_22070</name>
</gene>
<dbReference type="EMBL" id="BNAU01000002">
    <property type="protein sequence ID" value="GHE89493.1"/>
    <property type="molecule type" value="Genomic_DNA"/>
</dbReference>
<dbReference type="InterPro" id="IPR036259">
    <property type="entry name" value="MFS_trans_sf"/>
</dbReference>
<dbReference type="CDD" id="cd17319">
    <property type="entry name" value="MFS_ExuT_GudP_like"/>
    <property type="match status" value="1"/>
</dbReference>
<dbReference type="PANTHER" id="PTHR43791:SF36">
    <property type="entry name" value="TRANSPORTER, PUTATIVE (AFU_ORTHOLOGUE AFUA_6G08340)-RELATED"/>
    <property type="match status" value="1"/>
</dbReference>
<reference evidence="9" key="1">
    <citation type="journal article" date="2019" name="Int. J. Syst. Evol. Microbiol.">
        <title>The Global Catalogue of Microorganisms (GCM) 10K type strain sequencing project: providing services to taxonomists for standard genome sequencing and annotation.</title>
        <authorList>
            <consortium name="The Broad Institute Genomics Platform"/>
            <consortium name="The Broad Institute Genome Sequencing Center for Infectious Disease"/>
            <person name="Wu L."/>
            <person name="Ma J."/>
        </authorList>
    </citation>
    <scope>NUCLEOTIDE SEQUENCE [LARGE SCALE GENOMIC DNA]</scope>
    <source>
        <strain evidence="9">CGMCC 4.7677</strain>
    </source>
</reference>
<feature type="transmembrane region" description="Helical" evidence="6">
    <location>
        <begin position="157"/>
        <end position="178"/>
    </location>
</feature>
<evidence type="ECO:0000256" key="4">
    <source>
        <dbReference type="ARBA" id="ARBA00022989"/>
    </source>
</evidence>
<keyword evidence="5 6" id="KW-0472">Membrane</keyword>
<dbReference type="PROSITE" id="PS50850">
    <property type="entry name" value="MFS"/>
    <property type="match status" value="1"/>
</dbReference>
<dbReference type="PANTHER" id="PTHR43791">
    <property type="entry name" value="PERMEASE-RELATED"/>
    <property type="match status" value="1"/>
</dbReference>
<evidence type="ECO:0000313" key="8">
    <source>
        <dbReference type="EMBL" id="GHE89493.1"/>
    </source>
</evidence>
<feature type="transmembrane region" description="Helical" evidence="6">
    <location>
        <begin position="33"/>
        <end position="56"/>
    </location>
</feature>
<name>A0ABQ3ISH8_9PSEU</name>
<feature type="transmembrane region" description="Helical" evidence="6">
    <location>
        <begin position="410"/>
        <end position="433"/>
    </location>
</feature>
<evidence type="ECO:0000256" key="3">
    <source>
        <dbReference type="ARBA" id="ARBA00022692"/>
    </source>
</evidence>
<feature type="transmembrane region" description="Helical" evidence="6">
    <location>
        <begin position="190"/>
        <end position="209"/>
    </location>
</feature>
<feature type="transmembrane region" description="Helical" evidence="6">
    <location>
        <begin position="292"/>
        <end position="312"/>
    </location>
</feature>
<organism evidence="8 9">
    <name type="scientific">Amycolatopsis deserti</name>
    <dbReference type="NCBI Taxonomy" id="185696"/>
    <lineage>
        <taxon>Bacteria</taxon>
        <taxon>Bacillati</taxon>
        <taxon>Actinomycetota</taxon>
        <taxon>Actinomycetes</taxon>
        <taxon>Pseudonocardiales</taxon>
        <taxon>Pseudonocardiaceae</taxon>
        <taxon>Amycolatopsis</taxon>
    </lineage>
</organism>
<accession>A0ABQ3ISH8</accession>
<evidence type="ECO:0000256" key="1">
    <source>
        <dbReference type="ARBA" id="ARBA00004651"/>
    </source>
</evidence>
<evidence type="ECO:0000256" key="6">
    <source>
        <dbReference type="SAM" id="Phobius"/>
    </source>
</evidence>
<evidence type="ECO:0000256" key="2">
    <source>
        <dbReference type="ARBA" id="ARBA00022448"/>
    </source>
</evidence>
<comment type="subcellular location">
    <subcellularLocation>
        <location evidence="1">Cell membrane</location>
        <topology evidence="1">Multi-pass membrane protein</topology>
    </subcellularLocation>
</comment>
<dbReference type="InterPro" id="IPR011701">
    <property type="entry name" value="MFS"/>
</dbReference>
<dbReference type="Gene3D" id="1.20.1250.20">
    <property type="entry name" value="MFS general substrate transporter like domains"/>
    <property type="match status" value="2"/>
</dbReference>
<feature type="transmembrane region" description="Helical" evidence="6">
    <location>
        <begin position="324"/>
        <end position="344"/>
    </location>
</feature>
<comment type="caution">
    <text evidence="8">The sequence shown here is derived from an EMBL/GenBank/DDBJ whole genome shotgun (WGS) entry which is preliminary data.</text>
</comment>
<feature type="transmembrane region" description="Helical" evidence="6">
    <location>
        <begin position="350"/>
        <end position="370"/>
    </location>
</feature>
<keyword evidence="9" id="KW-1185">Reference proteome</keyword>
<evidence type="ECO:0000256" key="5">
    <source>
        <dbReference type="ARBA" id="ARBA00023136"/>
    </source>
</evidence>
<feature type="transmembrane region" description="Helical" evidence="6">
    <location>
        <begin position="377"/>
        <end position="398"/>
    </location>
</feature>
<keyword evidence="4 6" id="KW-1133">Transmembrane helix</keyword>
<dbReference type="SUPFAM" id="SSF103473">
    <property type="entry name" value="MFS general substrate transporter"/>
    <property type="match status" value="1"/>
</dbReference>
<proteinExistence type="predicted"/>
<feature type="transmembrane region" description="Helical" evidence="6">
    <location>
        <begin position="258"/>
        <end position="280"/>
    </location>
</feature>
<sequence>MLGHNRTGSVAPGSSPVSPVDGDAVLRKVTRHFLPLIGLCYIVLYLDRLNIGVAALTMNSELGISATAYGFAAGIYFWSYTLLEPPSNWVLSKVGARKWISRIMVTWGLVTIGTAFVQGETSLTIMRVLLGVAEAGFSPGMLYFVSRWYPNARRGAAMSWIVTFICISGLGTPLMTHLLGLHGFLGLSGWRWIFIVTGIPAVVLAFVCLKRLRDTPADAGFLSAPERDWLTKVLADEAKGAVGHGPRAFRRGLAEPRVLLLVLVFVCVTFSLNGYQLWIAQMLKSFGLGTHAVGWVAALPPLLAIGPMLWWMRHSDRTRERGRHFCAAALVAAAGFAIAALSLATPVVAIAGFCVAGIGLYTAMGIFITIPASFLTGAALAAGFGVINGLGNLGGYFGPQVAGLLKDATGGYGLAIGSFGAAMAVAALVILGLKRLTSRAVAR</sequence>
<keyword evidence="3 6" id="KW-0812">Transmembrane</keyword>
<dbReference type="InterPro" id="IPR020846">
    <property type="entry name" value="MFS_dom"/>
</dbReference>
<protein>
    <submittedName>
        <fullName evidence="8">MFS transporter</fullName>
    </submittedName>
</protein>
<dbReference type="Pfam" id="PF07690">
    <property type="entry name" value="MFS_1"/>
    <property type="match status" value="1"/>
</dbReference>
<evidence type="ECO:0000313" key="9">
    <source>
        <dbReference type="Proteomes" id="UP000605897"/>
    </source>
</evidence>
<keyword evidence="2" id="KW-0813">Transport</keyword>
<feature type="domain" description="Major facilitator superfamily (MFS) profile" evidence="7">
    <location>
        <begin position="33"/>
        <end position="438"/>
    </location>
</feature>
<dbReference type="Proteomes" id="UP000605897">
    <property type="component" value="Unassembled WGS sequence"/>
</dbReference>
<feature type="transmembrane region" description="Helical" evidence="6">
    <location>
        <begin position="99"/>
        <end position="119"/>
    </location>
</feature>
<evidence type="ECO:0000259" key="7">
    <source>
        <dbReference type="PROSITE" id="PS50850"/>
    </source>
</evidence>